<protein>
    <submittedName>
        <fullName evidence="1">BgTH12-01933</fullName>
    </submittedName>
</protein>
<organism evidence="1 2">
    <name type="scientific">Blumeria graminis f. sp. triticale</name>
    <dbReference type="NCBI Taxonomy" id="1689686"/>
    <lineage>
        <taxon>Eukaryota</taxon>
        <taxon>Fungi</taxon>
        <taxon>Dikarya</taxon>
        <taxon>Ascomycota</taxon>
        <taxon>Pezizomycotina</taxon>
        <taxon>Leotiomycetes</taxon>
        <taxon>Erysiphales</taxon>
        <taxon>Erysiphaceae</taxon>
        <taxon>Blumeria</taxon>
    </lineage>
</organism>
<dbReference type="Proteomes" id="UP000683417">
    <property type="component" value="Unassembled WGS sequence"/>
</dbReference>
<gene>
    <name evidence="1" type="ORF">BGTH12_LOCUS3041</name>
</gene>
<dbReference type="EMBL" id="CAJHIT010000005">
    <property type="protein sequence ID" value="CAD6501683.1"/>
    <property type="molecule type" value="Genomic_DNA"/>
</dbReference>
<evidence type="ECO:0000313" key="2">
    <source>
        <dbReference type="Proteomes" id="UP000683417"/>
    </source>
</evidence>
<evidence type="ECO:0000313" key="1">
    <source>
        <dbReference type="EMBL" id="CAD6501683.1"/>
    </source>
</evidence>
<proteinExistence type="predicted"/>
<accession>A0A9W4GEI6</accession>
<comment type="caution">
    <text evidence="1">The sequence shown here is derived from an EMBL/GenBank/DDBJ whole genome shotgun (WGS) entry which is preliminary data.</text>
</comment>
<name>A0A9W4GEI6_BLUGR</name>
<reference evidence="1" key="1">
    <citation type="submission" date="2020-10" db="EMBL/GenBank/DDBJ databases">
        <authorList>
            <person name="Muller C M."/>
        </authorList>
    </citation>
    <scope>NUCLEOTIDE SEQUENCE</scope>
    <source>
        <strain evidence="1">THUN-12</strain>
    </source>
</reference>
<sequence>MSAMEAFRAILNGPVVAGVGATVDPGLIRDKYHIVPWDPTRRVQVELTVTEEGNIIGTNPSTKFVDIVLDDIIHYAKYISRKSSDSM</sequence>
<dbReference type="AlphaFoldDB" id="A0A9W4GEI6"/>